<protein>
    <recommendedName>
        <fullName evidence="8">MAPEG family protein</fullName>
    </recommendedName>
</protein>
<evidence type="ECO:0000256" key="2">
    <source>
        <dbReference type="ARBA" id="ARBA00022692"/>
    </source>
</evidence>
<proteinExistence type="predicted"/>
<evidence type="ECO:0000313" key="7">
    <source>
        <dbReference type="Proteomes" id="UP000094936"/>
    </source>
</evidence>
<dbReference type="STRING" id="1080227.A8L45_08495"/>
<evidence type="ECO:0000256" key="4">
    <source>
        <dbReference type="ARBA" id="ARBA00023136"/>
    </source>
</evidence>
<name>A0A1C3EKZ0_9GAMM</name>
<sequence length="133" mass="15415">MIALTFVVWVYMYIRRLSYILTHHVDYARLGKSSALVEMMPAEVSFPSDNLKNLFELPVIFYVISIISVQAELVDKIMVQAAWSFVALRLVHSFIHCTFNNVNLRFLFYILSSFVLWFMVVHIGVVLLAKPLL</sequence>
<dbReference type="EMBL" id="LYBM01000012">
    <property type="protein sequence ID" value="ODA33908.1"/>
    <property type="molecule type" value="Genomic_DNA"/>
</dbReference>
<evidence type="ECO:0000256" key="5">
    <source>
        <dbReference type="SAM" id="Phobius"/>
    </source>
</evidence>
<evidence type="ECO:0000256" key="1">
    <source>
        <dbReference type="ARBA" id="ARBA00004370"/>
    </source>
</evidence>
<dbReference type="GO" id="GO:0016020">
    <property type="term" value="C:membrane"/>
    <property type="evidence" value="ECO:0007669"/>
    <property type="project" value="UniProtKB-SubCell"/>
</dbReference>
<dbReference type="Gene3D" id="1.20.120.550">
    <property type="entry name" value="Membrane associated eicosanoid/glutathione metabolism-like domain"/>
    <property type="match status" value="1"/>
</dbReference>
<reference evidence="6 7" key="1">
    <citation type="submission" date="2016-05" db="EMBL/GenBank/DDBJ databases">
        <title>Genomic Taxonomy of the Vibrionaceae.</title>
        <authorList>
            <person name="Gomez-Gil B."/>
            <person name="Enciso-Ibarra J."/>
        </authorList>
    </citation>
    <scope>NUCLEOTIDE SEQUENCE [LARGE SCALE GENOMIC DNA]</scope>
    <source>
        <strain evidence="6 7">CAIM 1920</strain>
    </source>
</reference>
<keyword evidence="7" id="KW-1185">Reference proteome</keyword>
<dbReference type="Proteomes" id="UP000094936">
    <property type="component" value="Unassembled WGS sequence"/>
</dbReference>
<evidence type="ECO:0000256" key="3">
    <source>
        <dbReference type="ARBA" id="ARBA00022989"/>
    </source>
</evidence>
<dbReference type="SUPFAM" id="SSF161084">
    <property type="entry name" value="MAPEG domain-like"/>
    <property type="match status" value="1"/>
</dbReference>
<comment type="caution">
    <text evidence="6">The sequence shown here is derived from an EMBL/GenBank/DDBJ whole genome shotgun (WGS) entry which is preliminary data.</text>
</comment>
<dbReference type="Pfam" id="PF01124">
    <property type="entry name" value="MAPEG"/>
    <property type="match status" value="1"/>
</dbReference>
<feature type="transmembrane region" description="Helical" evidence="5">
    <location>
        <begin position="106"/>
        <end position="129"/>
    </location>
</feature>
<keyword evidence="3 5" id="KW-1133">Transmembrane helix</keyword>
<organism evidence="6 7">
    <name type="scientific">Veronia pacifica</name>
    <dbReference type="NCBI Taxonomy" id="1080227"/>
    <lineage>
        <taxon>Bacteria</taxon>
        <taxon>Pseudomonadati</taxon>
        <taxon>Pseudomonadota</taxon>
        <taxon>Gammaproteobacteria</taxon>
        <taxon>Vibrionales</taxon>
        <taxon>Vibrionaceae</taxon>
        <taxon>Veronia</taxon>
    </lineage>
</organism>
<comment type="subcellular location">
    <subcellularLocation>
        <location evidence="1">Membrane</location>
    </subcellularLocation>
</comment>
<dbReference type="InterPro" id="IPR001129">
    <property type="entry name" value="Membr-assoc_MAPEG"/>
</dbReference>
<accession>A0A1C3EKZ0</accession>
<keyword evidence="4 5" id="KW-0472">Membrane</keyword>
<evidence type="ECO:0008006" key="8">
    <source>
        <dbReference type="Google" id="ProtNLM"/>
    </source>
</evidence>
<evidence type="ECO:0000313" key="6">
    <source>
        <dbReference type="EMBL" id="ODA33908.1"/>
    </source>
</evidence>
<dbReference type="AlphaFoldDB" id="A0A1C3EKZ0"/>
<dbReference type="InterPro" id="IPR023352">
    <property type="entry name" value="MAPEG-like_dom_sf"/>
</dbReference>
<gene>
    <name evidence="6" type="ORF">A8L45_08495</name>
</gene>
<keyword evidence="2 5" id="KW-0812">Transmembrane</keyword>